<dbReference type="AlphaFoldDB" id="A0A248K4C7"/>
<evidence type="ECO:0000313" key="2">
    <source>
        <dbReference type="Proteomes" id="UP000197153"/>
    </source>
</evidence>
<dbReference type="Gene3D" id="3.30.70.100">
    <property type="match status" value="1"/>
</dbReference>
<dbReference type="RefSeq" id="WP_088875669.1">
    <property type="nucleotide sequence ID" value="NZ_CP022113.1"/>
</dbReference>
<gene>
    <name evidence="1" type="ORF">Y958_30640</name>
</gene>
<sequence>MAIIDYTRAALDAADSTLAEAGPVYMVNLVRYRDQAIYEATFEAASDLPPCSGREAYFQRYARAFQTIARGEDYSVFWVGNVRGVLVGVAGEAWDDIVIVRYASFATLRRILENPAYAEQAAPHRHAALADWKFMVTTQPELPR</sequence>
<dbReference type="KEGG" id="nao:Y958_30640"/>
<dbReference type="Proteomes" id="UP000197153">
    <property type="component" value="Chromosome 4"/>
</dbReference>
<proteinExistence type="predicted"/>
<organism evidence="1 2">
    <name type="scientific">Nitrospirillum viridazoti CBAmc</name>
    <dbReference type="NCBI Taxonomy" id="1441467"/>
    <lineage>
        <taxon>Bacteria</taxon>
        <taxon>Pseudomonadati</taxon>
        <taxon>Pseudomonadota</taxon>
        <taxon>Alphaproteobacteria</taxon>
        <taxon>Rhodospirillales</taxon>
        <taxon>Azospirillaceae</taxon>
        <taxon>Nitrospirillum</taxon>
        <taxon>Nitrospirillum viridazoti</taxon>
    </lineage>
</organism>
<name>A0A248K4C7_9PROT</name>
<reference evidence="1 2" key="1">
    <citation type="submission" date="2017-06" db="EMBL/GenBank/DDBJ databases">
        <title>Complete genome sequence of Nitrospirillum amazonense strain CBAmC, an endophytic nitrogen-fixing and plant growth-promoting bacterium, isolated from sugarcane.</title>
        <authorList>
            <person name="Schwab S."/>
            <person name="dos Santos Teixeira K.R."/>
            <person name="Simoes Araujo J.L."/>
            <person name="Soares Vidal M."/>
            <person name="Borges de Freitas H.R."/>
            <person name="Rivello Crivelaro A.L."/>
            <person name="Bueno de Camargo Nunes A."/>
            <person name="dos Santos C.M."/>
            <person name="Palmeira da Silva Rosa D."/>
            <person name="da Silva Padilha D."/>
            <person name="da Silva E."/>
            <person name="Araujo Terra L."/>
            <person name="Soares Mendes V."/>
            <person name="Farinelli L."/>
            <person name="Magalhaes Cruz L."/>
            <person name="Baldani J.I."/>
        </authorList>
    </citation>
    <scope>NUCLEOTIDE SEQUENCE [LARGE SCALE GENOMIC DNA]</scope>
    <source>
        <strain evidence="1 2">CBAmC</strain>
    </source>
</reference>
<keyword evidence="2" id="KW-1185">Reference proteome</keyword>
<evidence type="ECO:0000313" key="1">
    <source>
        <dbReference type="EMBL" id="ASG25298.1"/>
    </source>
</evidence>
<dbReference type="InterPro" id="IPR011008">
    <property type="entry name" value="Dimeric_a/b-barrel"/>
</dbReference>
<accession>A0A248K4C7</accession>
<dbReference type="SUPFAM" id="SSF54909">
    <property type="entry name" value="Dimeric alpha+beta barrel"/>
    <property type="match status" value="1"/>
</dbReference>
<dbReference type="EMBL" id="CP022113">
    <property type="protein sequence ID" value="ASG25298.1"/>
    <property type="molecule type" value="Genomic_DNA"/>
</dbReference>
<dbReference type="PANTHER" id="PTHR40257:SF1">
    <property type="entry name" value="DUF1330 DOMAIN-CONTAINING PROTEIN"/>
    <property type="match status" value="1"/>
</dbReference>
<protein>
    <recommendedName>
        <fullName evidence="3">DUF1330 domain-containing protein</fullName>
    </recommendedName>
</protein>
<dbReference type="PANTHER" id="PTHR40257">
    <property type="match status" value="1"/>
</dbReference>
<evidence type="ECO:0008006" key="3">
    <source>
        <dbReference type="Google" id="ProtNLM"/>
    </source>
</evidence>